<keyword evidence="8" id="KW-0547">Nucleotide-binding</keyword>
<keyword evidence="3 5" id="KW-1133">Transmembrane helix</keyword>
<evidence type="ECO:0000259" key="7">
    <source>
        <dbReference type="PROSITE" id="PS50929"/>
    </source>
</evidence>
<dbReference type="InterPro" id="IPR011527">
    <property type="entry name" value="ABC1_TM_dom"/>
</dbReference>
<sequence length="538" mass="56265">MLPPYLMSRTIDEGLRARDTGALAGWVAAVLVAGAAIAVLGILRHRTMTFIRVDAAYRTVQVITRHVTRLGSTLPRHVSAGELTHLQAGDISRIAQTLTITGPGVGAAVAYIATAVLLFNISAVLAVVVLLGVPLLAVTVGPLLERLHGAEGDYREQQGVLTALAGDMVTGLGVLNGMGGKPLFARRYRERSQALVPLGYRVAALTSWVQALGACLPLLFLALVTWLGARMAADGSVTVGELVAVYGYVAALLVPVSFFIEGADDLPRGLVSARRVVDILALAPDSDRHGARVAAPTGPAPLHDPASGLTLRPGRLTALVSARPDQARAVVDRLAGYQESDATWGSSRLSDIELASLRSQLLVSDNDSYLFGGPLRSALSVHDDHSPEEIERALHAAVAQDVVASMPDGLDSPLDSQGRNVSGGQRQRLRLVRALLADPEVLVLVEPTSALDAHTEATVATRVGAFRQGRTTLVVGTSPLLLGHADEVVHLVDGKVAATGSHGELLATQPGYAALVFRGDSEGVPAASAAHAREGDSR</sequence>
<feature type="transmembrane region" description="Helical" evidence="5">
    <location>
        <begin position="108"/>
        <end position="138"/>
    </location>
</feature>
<dbReference type="Pfam" id="PF00664">
    <property type="entry name" value="ABC_membrane"/>
    <property type="match status" value="1"/>
</dbReference>
<dbReference type="Gene3D" id="3.40.50.300">
    <property type="entry name" value="P-loop containing nucleotide triphosphate hydrolases"/>
    <property type="match status" value="1"/>
</dbReference>
<evidence type="ECO:0000256" key="1">
    <source>
        <dbReference type="ARBA" id="ARBA00004651"/>
    </source>
</evidence>
<dbReference type="InterPro" id="IPR036640">
    <property type="entry name" value="ABC1_TM_sf"/>
</dbReference>
<proteinExistence type="predicted"/>
<gene>
    <name evidence="8" type="ORF">OGH68_05125</name>
</gene>
<feature type="domain" description="ABC transmembrane type-1" evidence="7">
    <location>
        <begin position="1"/>
        <end position="268"/>
    </location>
</feature>
<comment type="subcellular location">
    <subcellularLocation>
        <location evidence="1">Cell membrane</location>
        <topology evidence="1">Multi-pass membrane protein</topology>
    </subcellularLocation>
</comment>
<organism evidence="8 9">
    <name type="scientific">Streptomyces peucetius</name>
    <dbReference type="NCBI Taxonomy" id="1950"/>
    <lineage>
        <taxon>Bacteria</taxon>
        <taxon>Bacillati</taxon>
        <taxon>Actinomycetota</taxon>
        <taxon>Actinomycetes</taxon>
        <taxon>Kitasatosporales</taxon>
        <taxon>Streptomycetaceae</taxon>
        <taxon>Streptomyces</taxon>
    </lineage>
</organism>
<dbReference type="PROSITE" id="PS50929">
    <property type="entry name" value="ABC_TM1F"/>
    <property type="match status" value="1"/>
</dbReference>
<dbReference type="SUPFAM" id="SSF90123">
    <property type="entry name" value="ABC transporter transmembrane region"/>
    <property type="match status" value="1"/>
</dbReference>
<keyword evidence="9" id="KW-1185">Reference proteome</keyword>
<dbReference type="InterPro" id="IPR039421">
    <property type="entry name" value="Type_1_exporter"/>
</dbReference>
<keyword evidence="2 5" id="KW-0812">Transmembrane</keyword>
<feature type="transmembrane region" description="Helical" evidence="5">
    <location>
        <begin position="198"/>
        <end position="223"/>
    </location>
</feature>
<dbReference type="PANTHER" id="PTHR43394">
    <property type="entry name" value="ATP-DEPENDENT PERMEASE MDL1, MITOCHONDRIAL"/>
    <property type="match status" value="1"/>
</dbReference>
<dbReference type="InterPro" id="IPR017871">
    <property type="entry name" value="ABC_transporter-like_CS"/>
</dbReference>
<dbReference type="EMBL" id="CP107567">
    <property type="protein sequence ID" value="UYQ66396.1"/>
    <property type="molecule type" value="Genomic_DNA"/>
</dbReference>
<evidence type="ECO:0000256" key="5">
    <source>
        <dbReference type="SAM" id="Phobius"/>
    </source>
</evidence>
<evidence type="ECO:0000256" key="3">
    <source>
        <dbReference type="ARBA" id="ARBA00022989"/>
    </source>
</evidence>
<feature type="transmembrane region" description="Helical" evidence="5">
    <location>
        <begin position="243"/>
        <end position="260"/>
    </location>
</feature>
<dbReference type="PANTHER" id="PTHR43394:SF1">
    <property type="entry name" value="ATP-BINDING CASSETTE SUB-FAMILY B MEMBER 10, MITOCHONDRIAL"/>
    <property type="match status" value="1"/>
</dbReference>
<dbReference type="InterPro" id="IPR027417">
    <property type="entry name" value="P-loop_NTPase"/>
</dbReference>
<keyword evidence="8" id="KW-0067">ATP-binding</keyword>
<dbReference type="GO" id="GO:0005524">
    <property type="term" value="F:ATP binding"/>
    <property type="evidence" value="ECO:0007669"/>
    <property type="project" value="UniProtKB-KW"/>
</dbReference>
<evidence type="ECO:0000256" key="2">
    <source>
        <dbReference type="ARBA" id="ARBA00022692"/>
    </source>
</evidence>
<dbReference type="Pfam" id="PF00005">
    <property type="entry name" value="ABC_tran"/>
    <property type="match status" value="1"/>
</dbReference>
<feature type="transmembrane region" description="Helical" evidence="5">
    <location>
        <begin position="20"/>
        <end position="43"/>
    </location>
</feature>
<keyword evidence="4 5" id="KW-0472">Membrane</keyword>
<protein>
    <submittedName>
        <fullName evidence="8">ABC transporter ATP-binding protein/permease</fullName>
    </submittedName>
</protein>
<evidence type="ECO:0000256" key="4">
    <source>
        <dbReference type="ARBA" id="ARBA00023136"/>
    </source>
</evidence>
<dbReference type="Gene3D" id="1.20.1560.10">
    <property type="entry name" value="ABC transporter type 1, transmembrane domain"/>
    <property type="match status" value="1"/>
</dbReference>
<dbReference type="SUPFAM" id="SSF52540">
    <property type="entry name" value="P-loop containing nucleoside triphosphate hydrolases"/>
    <property type="match status" value="1"/>
</dbReference>
<name>A0ABY6IHM4_STRPE</name>
<dbReference type="PROSITE" id="PS50893">
    <property type="entry name" value="ABC_TRANSPORTER_2"/>
    <property type="match status" value="1"/>
</dbReference>
<evidence type="ECO:0000313" key="9">
    <source>
        <dbReference type="Proteomes" id="UP001163878"/>
    </source>
</evidence>
<dbReference type="PROSITE" id="PS00211">
    <property type="entry name" value="ABC_TRANSPORTER_1"/>
    <property type="match status" value="1"/>
</dbReference>
<dbReference type="Proteomes" id="UP001163878">
    <property type="component" value="Chromosome"/>
</dbReference>
<dbReference type="InterPro" id="IPR003439">
    <property type="entry name" value="ABC_transporter-like_ATP-bd"/>
</dbReference>
<evidence type="ECO:0000259" key="6">
    <source>
        <dbReference type="PROSITE" id="PS50893"/>
    </source>
</evidence>
<feature type="domain" description="ABC transporter" evidence="6">
    <location>
        <begin position="274"/>
        <end position="518"/>
    </location>
</feature>
<accession>A0ABY6IHM4</accession>
<evidence type="ECO:0000313" key="8">
    <source>
        <dbReference type="EMBL" id="UYQ66396.1"/>
    </source>
</evidence>
<reference evidence="8" key="1">
    <citation type="submission" date="2022-10" db="EMBL/GenBank/DDBJ databases">
        <title>Cytochrome P450 Catalyzes Benzene Ring Formation in the Biosynthesis of Trialkyl-Substituted Aromatic Polyketides.</title>
        <authorList>
            <person name="Zhao E."/>
            <person name="Ge H."/>
        </authorList>
    </citation>
    <scope>NUCLEOTIDE SEQUENCE</scope>
    <source>
        <strain evidence="8">NA0869</strain>
    </source>
</reference>